<dbReference type="PROSITE" id="PS50893">
    <property type="entry name" value="ABC_TRANSPORTER_2"/>
    <property type="match status" value="1"/>
</dbReference>
<proteinExistence type="inferred from homology"/>
<comment type="caution">
    <text evidence="7">The sequence shown here is derived from an EMBL/GenBank/DDBJ whole genome shotgun (WGS) entry which is preliminary data.</text>
</comment>
<dbReference type="SUPFAM" id="SSF52540">
    <property type="entry name" value="P-loop containing nucleoside triphosphate hydrolases"/>
    <property type="match status" value="1"/>
</dbReference>
<name>A0AAV3TD77_9EURY</name>
<dbReference type="InterPro" id="IPR017871">
    <property type="entry name" value="ABC_transporter-like_CS"/>
</dbReference>
<dbReference type="CDD" id="cd03230">
    <property type="entry name" value="ABC_DR_subfamily_A"/>
    <property type="match status" value="1"/>
</dbReference>
<dbReference type="PROSITE" id="PS00211">
    <property type="entry name" value="ABC_TRANSPORTER_1"/>
    <property type="match status" value="1"/>
</dbReference>
<evidence type="ECO:0000256" key="5">
    <source>
        <dbReference type="SAM" id="MobiDB-lite"/>
    </source>
</evidence>
<evidence type="ECO:0000256" key="2">
    <source>
        <dbReference type="ARBA" id="ARBA00022448"/>
    </source>
</evidence>
<dbReference type="EMBL" id="BAAADV010000007">
    <property type="protein sequence ID" value="GAA0680136.1"/>
    <property type="molecule type" value="Genomic_DNA"/>
</dbReference>
<dbReference type="InterPro" id="IPR003439">
    <property type="entry name" value="ABC_transporter-like_ATP-bd"/>
</dbReference>
<comment type="similarity">
    <text evidence="1">Belongs to the ABC transporter superfamily.</text>
</comment>
<dbReference type="RefSeq" id="WP_343775020.1">
    <property type="nucleotide sequence ID" value="NZ_BAAADV010000007.1"/>
</dbReference>
<accession>A0AAV3TD77</accession>
<evidence type="ECO:0000313" key="8">
    <source>
        <dbReference type="Proteomes" id="UP001500420"/>
    </source>
</evidence>
<evidence type="ECO:0000313" key="7">
    <source>
        <dbReference type="EMBL" id="GAA0680136.1"/>
    </source>
</evidence>
<dbReference type="Proteomes" id="UP001500420">
    <property type="component" value="Unassembled WGS sequence"/>
</dbReference>
<dbReference type="GO" id="GO:0005524">
    <property type="term" value="F:ATP binding"/>
    <property type="evidence" value="ECO:0007669"/>
    <property type="project" value="UniProtKB-KW"/>
</dbReference>
<evidence type="ECO:0000256" key="3">
    <source>
        <dbReference type="ARBA" id="ARBA00022741"/>
    </source>
</evidence>
<evidence type="ECO:0000256" key="4">
    <source>
        <dbReference type="ARBA" id="ARBA00022840"/>
    </source>
</evidence>
<dbReference type="Gene3D" id="3.40.50.300">
    <property type="entry name" value="P-loop containing nucleotide triphosphate hydrolases"/>
    <property type="match status" value="1"/>
</dbReference>
<feature type="region of interest" description="Disordered" evidence="5">
    <location>
        <begin position="306"/>
        <end position="350"/>
    </location>
</feature>
<sequence length="350" mass="36601">MTDVLVAENVQKRYGDAEALDGVSLTVRAGEVFALIGPNGAGKTTLVRALTGTTTPTEGSVSVFGEAPTAVARERIGVLPQDFSPPGRLTGRELIEYYAGLYDDAIDPEEVLSTVGLAGDADTWYEKLSGGQQRRVCLGAALVNDPELLFLDEPTTGIDPAGRRTVAERVRALAARGTTVFLTTHDMAEAQRLADRVGLLSAGELVAVGPPEELVREHGGDARLYVELDAEQLESGEAAASKPDPEAVASDLAADGVAATPTDRGVEITGIDPTEIGRAVEAMEARGVPYSSLTWREPGLEDVYMELAGDEEGGAGSELGARARAAPPEGERTDGPRTTSARSSDGGETR</sequence>
<keyword evidence="8" id="KW-1185">Reference proteome</keyword>
<dbReference type="InterPro" id="IPR027417">
    <property type="entry name" value="P-loop_NTPase"/>
</dbReference>
<keyword evidence="2" id="KW-0813">Transport</keyword>
<dbReference type="PANTHER" id="PTHR42711:SF5">
    <property type="entry name" value="ABC TRANSPORTER ATP-BINDING PROTEIN NATA"/>
    <property type="match status" value="1"/>
</dbReference>
<dbReference type="PANTHER" id="PTHR42711">
    <property type="entry name" value="ABC TRANSPORTER ATP-BINDING PROTEIN"/>
    <property type="match status" value="1"/>
</dbReference>
<keyword evidence="4 7" id="KW-0067">ATP-binding</keyword>
<feature type="domain" description="ABC transporter" evidence="6">
    <location>
        <begin position="5"/>
        <end position="227"/>
    </location>
</feature>
<protein>
    <submittedName>
        <fullName evidence="7">ABC transporter ATP-binding protein</fullName>
    </submittedName>
</protein>
<organism evidence="7 8">
    <name type="scientific">Natronoarchaeum mannanilyticum</name>
    <dbReference type="NCBI Taxonomy" id="926360"/>
    <lineage>
        <taxon>Archaea</taxon>
        <taxon>Methanobacteriati</taxon>
        <taxon>Methanobacteriota</taxon>
        <taxon>Stenosarchaea group</taxon>
        <taxon>Halobacteria</taxon>
        <taxon>Halobacteriales</taxon>
        <taxon>Natronoarchaeaceae</taxon>
    </lineage>
</organism>
<dbReference type="AlphaFoldDB" id="A0AAV3TD77"/>
<dbReference type="InterPro" id="IPR050763">
    <property type="entry name" value="ABC_transporter_ATP-binding"/>
</dbReference>
<evidence type="ECO:0000259" key="6">
    <source>
        <dbReference type="PROSITE" id="PS50893"/>
    </source>
</evidence>
<gene>
    <name evidence="7" type="ORF">GCM10009020_31110</name>
</gene>
<dbReference type="InterPro" id="IPR003593">
    <property type="entry name" value="AAA+_ATPase"/>
</dbReference>
<keyword evidence="3" id="KW-0547">Nucleotide-binding</keyword>
<evidence type="ECO:0000256" key="1">
    <source>
        <dbReference type="ARBA" id="ARBA00005417"/>
    </source>
</evidence>
<dbReference type="GO" id="GO:0016887">
    <property type="term" value="F:ATP hydrolysis activity"/>
    <property type="evidence" value="ECO:0007669"/>
    <property type="project" value="InterPro"/>
</dbReference>
<dbReference type="Pfam" id="PF00005">
    <property type="entry name" value="ABC_tran"/>
    <property type="match status" value="1"/>
</dbReference>
<dbReference type="SMART" id="SM00382">
    <property type="entry name" value="AAA"/>
    <property type="match status" value="1"/>
</dbReference>
<reference evidence="7 8" key="1">
    <citation type="journal article" date="2019" name="Int. J. Syst. Evol. Microbiol.">
        <title>The Global Catalogue of Microorganisms (GCM) 10K type strain sequencing project: providing services to taxonomists for standard genome sequencing and annotation.</title>
        <authorList>
            <consortium name="The Broad Institute Genomics Platform"/>
            <consortium name="The Broad Institute Genome Sequencing Center for Infectious Disease"/>
            <person name="Wu L."/>
            <person name="Ma J."/>
        </authorList>
    </citation>
    <scope>NUCLEOTIDE SEQUENCE [LARGE SCALE GENOMIC DNA]</scope>
    <source>
        <strain evidence="7 8">JCM 16328</strain>
    </source>
</reference>